<keyword evidence="3" id="KW-1185">Reference proteome</keyword>
<dbReference type="EMBL" id="JAAFYZ010000019">
    <property type="protein sequence ID" value="MBS2546827.1"/>
    <property type="molecule type" value="Genomic_DNA"/>
</dbReference>
<organism evidence="2 3">
    <name type="scientific">Catenulispora pinistramenti</name>
    <dbReference type="NCBI Taxonomy" id="2705254"/>
    <lineage>
        <taxon>Bacteria</taxon>
        <taxon>Bacillati</taxon>
        <taxon>Actinomycetota</taxon>
        <taxon>Actinomycetes</taxon>
        <taxon>Catenulisporales</taxon>
        <taxon>Catenulisporaceae</taxon>
        <taxon>Catenulispora</taxon>
    </lineage>
</organism>
<sequence>MNELQYATLADGGRLAYRDAGTGPLVVLLHGGFLDHRQWNAQLATLPARYRVIAPDARGHGDSSNAAAAFRHTDDIAALIRHLDAGPAVLIGVSMGAATATDTALEHPELVRALVVSGAGTSEPEFVDGWTRPTLEKVWPALFSGDLKGALTIWNEFTSGPDRALADLDPAVPALIDEMTTKTWLKHTADEQDWSVHAEDTWARAAKLTIPVLAVIGGSDSDDHRHNAERLADSVAGGRKATVEDAAHYPNMEHPGEFDAIVTEFIDALA</sequence>
<accession>A0ABS5KLA6</accession>
<dbReference type="Pfam" id="PF12697">
    <property type="entry name" value="Abhydrolase_6"/>
    <property type="match status" value="1"/>
</dbReference>
<name>A0ABS5KLA6_9ACTN</name>
<dbReference type="InterPro" id="IPR029058">
    <property type="entry name" value="AB_hydrolase_fold"/>
</dbReference>
<proteinExistence type="predicted"/>
<dbReference type="Gene3D" id="3.40.50.1820">
    <property type="entry name" value="alpha/beta hydrolase"/>
    <property type="match status" value="1"/>
</dbReference>
<evidence type="ECO:0000313" key="3">
    <source>
        <dbReference type="Proteomes" id="UP000730482"/>
    </source>
</evidence>
<dbReference type="PANTHER" id="PTHR43798">
    <property type="entry name" value="MONOACYLGLYCEROL LIPASE"/>
    <property type="match status" value="1"/>
</dbReference>
<dbReference type="InterPro" id="IPR000073">
    <property type="entry name" value="AB_hydrolase_1"/>
</dbReference>
<reference evidence="2 3" key="1">
    <citation type="submission" date="2020-02" db="EMBL/GenBank/DDBJ databases">
        <title>Acidophilic actinobacteria isolated from forest soil.</title>
        <authorList>
            <person name="Golinska P."/>
        </authorList>
    </citation>
    <scope>NUCLEOTIDE SEQUENCE [LARGE SCALE GENOMIC DNA]</scope>
    <source>
        <strain evidence="2 3">NL8</strain>
    </source>
</reference>
<dbReference type="PRINTS" id="PR00412">
    <property type="entry name" value="EPOXHYDRLASE"/>
</dbReference>
<keyword evidence="2" id="KW-0378">Hydrolase</keyword>
<comment type="caution">
    <text evidence="2">The sequence shown here is derived from an EMBL/GenBank/DDBJ whole genome shotgun (WGS) entry which is preliminary data.</text>
</comment>
<dbReference type="Proteomes" id="UP000730482">
    <property type="component" value="Unassembled WGS sequence"/>
</dbReference>
<evidence type="ECO:0000313" key="2">
    <source>
        <dbReference type="EMBL" id="MBS2546827.1"/>
    </source>
</evidence>
<dbReference type="InterPro" id="IPR000639">
    <property type="entry name" value="Epox_hydrolase-like"/>
</dbReference>
<dbReference type="InterPro" id="IPR050266">
    <property type="entry name" value="AB_hydrolase_sf"/>
</dbReference>
<evidence type="ECO:0000259" key="1">
    <source>
        <dbReference type="Pfam" id="PF12697"/>
    </source>
</evidence>
<dbReference type="RefSeq" id="WP_212008470.1">
    <property type="nucleotide sequence ID" value="NZ_JAAFYZ010000019.1"/>
</dbReference>
<dbReference type="GO" id="GO:0016787">
    <property type="term" value="F:hydrolase activity"/>
    <property type="evidence" value="ECO:0007669"/>
    <property type="project" value="UniProtKB-KW"/>
</dbReference>
<dbReference type="SUPFAM" id="SSF53474">
    <property type="entry name" value="alpha/beta-Hydrolases"/>
    <property type="match status" value="1"/>
</dbReference>
<gene>
    <name evidence="2" type="ORF">KGQ19_08090</name>
</gene>
<dbReference type="PRINTS" id="PR00111">
    <property type="entry name" value="ABHYDROLASE"/>
</dbReference>
<feature type="domain" description="AB hydrolase-1" evidence="1">
    <location>
        <begin position="26"/>
        <end position="258"/>
    </location>
</feature>
<protein>
    <submittedName>
        <fullName evidence="2">Alpha/beta hydrolase</fullName>
    </submittedName>
</protein>